<reference evidence="4 5" key="1">
    <citation type="submission" date="2018-08" db="EMBL/GenBank/DDBJ databases">
        <title>A genome reference for cultivated species of the human gut microbiota.</title>
        <authorList>
            <person name="Zou Y."/>
            <person name="Xue W."/>
            <person name="Luo G."/>
        </authorList>
    </citation>
    <scope>NUCLEOTIDE SEQUENCE [LARGE SCALE GENOMIC DNA]</scope>
    <source>
        <strain evidence="4 5">AF35-6BH</strain>
    </source>
</reference>
<dbReference type="Gene3D" id="3.90.79.10">
    <property type="entry name" value="Nucleoside Triphosphate Pyrophosphohydrolase"/>
    <property type="match status" value="1"/>
</dbReference>
<dbReference type="GO" id="GO:0019693">
    <property type="term" value="P:ribose phosphate metabolic process"/>
    <property type="evidence" value="ECO:0007669"/>
    <property type="project" value="TreeGrafter"/>
</dbReference>
<dbReference type="PROSITE" id="PS51462">
    <property type="entry name" value="NUDIX"/>
    <property type="match status" value="1"/>
</dbReference>
<gene>
    <name evidence="4" type="ORF">DWZ83_03570</name>
</gene>
<dbReference type="GO" id="GO:0005829">
    <property type="term" value="C:cytosol"/>
    <property type="evidence" value="ECO:0007669"/>
    <property type="project" value="TreeGrafter"/>
</dbReference>
<protein>
    <submittedName>
        <fullName evidence="4">NUDIX hydrolase</fullName>
    </submittedName>
</protein>
<dbReference type="FunFam" id="3.90.79.10:FF:000024">
    <property type="entry name" value="ADP-ribose pyrophosphatase"/>
    <property type="match status" value="1"/>
</dbReference>
<dbReference type="GO" id="GO:0016787">
    <property type="term" value="F:hydrolase activity"/>
    <property type="evidence" value="ECO:0007669"/>
    <property type="project" value="UniProtKB-KW"/>
</dbReference>
<dbReference type="GO" id="GO:0006753">
    <property type="term" value="P:nucleoside phosphate metabolic process"/>
    <property type="evidence" value="ECO:0007669"/>
    <property type="project" value="TreeGrafter"/>
</dbReference>
<dbReference type="SUPFAM" id="SSF55811">
    <property type="entry name" value="Nudix"/>
    <property type="match status" value="1"/>
</dbReference>
<dbReference type="AlphaFoldDB" id="A0A415PLY3"/>
<proteinExistence type="predicted"/>
<evidence type="ECO:0000259" key="3">
    <source>
        <dbReference type="PROSITE" id="PS51462"/>
    </source>
</evidence>
<accession>A0A415PLY3</accession>
<feature type="domain" description="Nudix hydrolase" evidence="3">
    <location>
        <begin position="37"/>
        <end position="171"/>
    </location>
</feature>
<evidence type="ECO:0000256" key="2">
    <source>
        <dbReference type="ARBA" id="ARBA00022801"/>
    </source>
</evidence>
<dbReference type="PANTHER" id="PTHR11839:SF18">
    <property type="entry name" value="NUDIX HYDROLASE DOMAIN-CONTAINING PROTEIN"/>
    <property type="match status" value="1"/>
</dbReference>
<dbReference type="Proteomes" id="UP000284868">
    <property type="component" value="Unassembled WGS sequence"/>
</dbReference>
<name>A0A415PLY3_9FIRM</name>
<evidence type="ECO:0000256" key="1">
    <source>
        <dbReference type="ARBA" id="ARBA00001946"/>
    </source>
</evidence>
<evidence type="ECO:0000313" key="5">
    <source>
        <dbReference type="Proteomes" id="UP000284868"/>
    </source>
</evidence>
<dbReference type="PANTHER" id="PTHR11839">
    <property type="entry name" value="UDP/ADP-SUGAR PYROPHOSPHATASE"/>
    <property type="match status" value="1"/>
</dbReference>
<dbReference type="Pfam" id="PF00293">
    <property type="entry name" value="NUDIX"/>
    <property type="match status" value="1"/>
</dbReference>
<organism evidence="4 5">
    <name type="scientific">Amedibacillus dolichus</name>
    <dbReference type="NCBI Taxonomy" id="31971"/>
    <lineage>
        <taxon>Bacteria</taxon>
        <taxon>Bacillati</taxon>
        <taxon>Bacillota</taxon>
        <taxon>Erysipelotrichia</taxon>
        <taxon>Erysipelotrichales</taxon>
        <taxon>Erysipelotrichaceae</taxon>
        <taxon>Amedibacillus</taxon>
    </lineage>
</organism>
<dbReference type="CDD" id="cd03424">
    <property type="entry name" value="NUDIX_ADPRase_Nudt5_UGPPase_Nudt14"/>
    <property type="match status" value="1"/>
</dbReference>
<dbReference type="InterPro" id="IPR015797">
    <property type="entry name" value="NUDIX_hydrolase-like_dom_sf"/>
</dbReference>
<comment type="caution">
    <text evidence="4">The sequence shown here is derived from an EMBL/GenBank/DDBJ whole genome shotgun (WGS) entry which is preliminary data.</text>
</comment>
<sequence length="184" mass="21265">METKLTSETIYEGKIFRVSKDQVILDDQMVVQRDIVHHHGGVGVLAISDNKLLFVKQYRYAIAQTTLEIPAGKLEKGENPYDSALRELEEESGYTCKQLHRLFEIYSTPGFCSEKLYIYYTNELIKVEQPRAMDCDERIELVWYTLDEALSKIQTAEIVDAKTIIAIQFAKLHETELCQKEPKQ</sequence>
<dbReference type="OrthoDB" id="9806150at2"/>
<dbReference type="RefSeq" id="WP_022420170.1">
    <property type="nucleotide sequence ID" value="NZ_CAUFDR010000028.1"/>
</dbReference>
<comment type="cofactor">
    <cofactor evidence="1">
        <name>Mg(2+)</name>
        <dbReference type="ChEBI" id="CHEBI:18420"/>
    </cofactor>
</comment>
<evidence type="ECO:0000313" key="4">
    <source>
        <dbReference type="EMBL" id="RHM13740.1"/>
    </source>
</evidence>
<keyword evidence="5" id="KW-1185">Reference proteome</keyword>
<keyword evidence="2 4" id="KW-0378">Hydrolase</keyword>
<dbReference type="InterPro" id="IPR000086">
    <property type="entry name" value="NUDIX_hydrolase_dom"/>
</dbReference>
<dbReference type="EMBL" id="QRPK01000011">
    <property type="protein sequence ID" value="RHM13740.1"/>
    <property type="molecule type" value="Genomic_DNA"/>
</dbReference>